<dbReference type="AlphaFoldDB" id="A0A7C2WCT0"/>
<dbReference type="InterPro" id="IPR036888">
    <property type="entry name" value="DNA_integrity_DisA_N_sf"/>
</dbReference>
<evidence type="ECO:0000256" key="7">
    <source>
        <dbReference type="ARBA" id="ARBA00022840"/>
    </source>
</evidence>
<evidence type="ECO:0000256" key="11">
    <source>
        <dbReference type="SAM" id="MobiDB-lite"/>
    </source>
</evidence>
<gene>
    <name evidence="10" type="primary">dacA</name>
    <name evidence="13" type="ORF">ENP13_00890</name>
</gene>
<dbReference type="GO" id="GO:0004016">
    <property type="term" value="F:adenylate cyclase activity"/>
    <property type="evidence" value="ECO:0007669"/>
    <property type="project" value="UniProtKB-UniRule"/>
</dbReference>
<dbReference type="NCBIfam" id="TIGR00159">
    <property type="entry name" value="diadenylate cyclase CdaA"/>
    <property type="match status" value="1"/>
</dbReference>
<feature type="domain" description="DAC" evidence="12">
    <location>
        <begin position="84"/>
        <end position="247"/>
    </location>
</feature>
<dbReference type="GO" id="GO:0005524">
    <property type="term" value="F:ATP binding"/>
    <property type="evidence" value="ECO:0007669"/>
    <property type="project" value="UniProtKB-UniRule"/>
</dbReference>
<keyword evidence="6 10" id="KW-0547">Nucleotide-binding</keyword>
<comment type="subunit">
    <text evidence="10">Probably a homodimer.</text>
</comment>
<evidence type="ECO:0000313" key="13">
    <source>
        <dbReference type="EMBL" id="HEX69790.1"/>
    </source>
</evidence>
<keyword evidence="3 10" id="KW-0808">Transferase</keyword>
<dbReference type="PROSITE" id="PS51794">
    <property type="entry name" value="DAC"/>
    <property type="match status" value="1"/>
</dbReference>
<dbReference type="PANTHER" id="PTHR34185:SF1">
    <property type="entry name" value="DIADENYLATE CYCLASE"/>
    <property type="match status" value="1"/>
</dbReference>
<evidence type="ECO:0000256" key="9">
    <source>
        <dbReference type="ARBA" id="ARBA00023136"/>
    </source>
</evidence>
<name>A0A7C2WCT0_9BACT</name>
<dbReference type="Pfam" id="PF02457">
    <property type="entry name" value="DAC"/>
    <property type="match status" value="1"/>
</dbReference>
<keyword evidence="4 10" id="KW-0812">Transmembrane</keyword>
<comment type="similarity">
    <text evidence="10">Belongs to the adenylate cyclase family. DacA/CdaA subfamily.</text>
</comment>
<dbReference type="Gene3D" id="3.40.1700.10">
    <property type="entry name" value="DNA integrity scanning protein, DisA, N-terminal domain"/>
    <property type="match status" value="1"/>
</dbReference>
<comment type="caution">
    <text evidence="13">The sequence shown here is derived from an EMBL/GenBank/DDBJ whole genome shotgun (WGS) entry which is preliminary data.</text>
</comment>
<protein>
    <recommendedName>
        <fullName evidence="10">Diadenylate cyclase</fullName>
        <shortName evidence="10">DAC</shortName>
        <ecNumber evidence="10">2.7.7.85</ecNumber>
    </recommendedName>
    <alternativeName>
        <fullName evidence="10">Cyclic-di-AMP synthase</fullName>
        <shortName evidence="10">c-di-AMP synthase</shortName>
    </alternativeName>
</protein>
<dbReference type="GO" id="GO:0106408">
    <property type="term" value="F:diadenylate cyclase activity"/>
    <property type="evidence" value="ECO:0007669"/>
    <property type="project" value="UniProtKB-EC"/>
</dbReference>
<proteinExistence type="inferred from homology"/>
<evidence type="ECO:0000256" key="5">
    <source>
        <dbReference type="ARBA" id="ARBA00022695"/>
    </source>
</evidence>
<dbReference type="InterPro" id="IPR003390">
    <property type="entry name" value="DNA_integrity_scan_DisA_N"/>
</dbReference>
<evidence type="ECO:0000256" key="6">
    <source>
        <dbReference type="ARBA" id="ARBA00022741"/>
    </source>
</evidence>
<dbReference type="SUPFAM" id="SSF143597">
    <property type="entry name" value="YojJ-like"/>
    <property type="match status" value="1"/>
</dbReference>
<comment type="caution">
    <text evidence="10">Lacks conserved residue(s) required for the propagation of feature annotation.</text>
</comment>
<keyword evidence="9 10" id="KW-0472">Membrane</keyword>
<dbReference type="InterPro" id="IPR014046">
    <property type="entry name" value="C-di-AMP_synthase"/>
</dbReference>
<feature type="region of interest" description="Disordered" evidence="11">
    <location>
        <begin position="268"/>
        <end position="300"/>
    </location>
</feature>
<evidence type="ECO:0000256" key="8">
    <source>
        <dbReference type="ARBA" id="ARBA00022989"/>
    </source>
</evidence>
<feature type="transmembrane region" description="Helical" evidence="10">
    <location>
        <begin position="15"/>
        <end position="33"/>
    </location>
</feature>
<evidence type="ECO:0000256" key="3">
    <source>
        <dbReference type="ARBA" id="ARBA00022679"/>
    </source>
</evidence>
<dbReference type="EC" id="2.7.7.85" evidence="10"/>
<evidence type="ECO:0000256" key="1">
    <source>
        <dbReference type="ARBA" id="ARBA00000877"/>
    </source>
</evidence>
<evidence type="ECO:0000256" key="2">
    <source>
        <dbReference type="ARBA" id="ARBA00022475"/>
    </source>
</evidence>
<dbReference type="InterPro" id="IPR034701">
    <property type="entry name" value="CdaA"/>
</dbReference>
<keyword evidence="5 10" id="KW-0548">Nucleotidyltransferase</keyword>
<evidence type="ECO:0000259" key="12">
    <source>
        <dbReference type="PROSITE" id="PS51794"/>
    </source>
</evidence>
<evidence type="ECO:0000256" key="10">
    <source>
        <dbReference type="HAMAP-Rule" id="MF_01499"/>
    </source>
</evidence>
<keyword evidence="8 10" id="KW-1133">Transmembrane helix</keyword>
<organism evidence="13">
    <name type="scientific">Thermorudis sp</name>
    <dbReference type="NCBI Taxonomy" id="1969470"/>
    <lineage>
        <taxon>Bacteria</taxon>
        <taxon>Pseudomonadati</taxon>
        <taxon>Thermomicrobiota</taxon>
        <taxon>Thermomicrobia</taxon>
        <taxon>Thermomicrobia incertae sedis</taxon>
        <taxon>Thermorudis</taxon>
    </lineage>
</organism>
<dbReference type="InterPro" id="IPR050338">
    <property type="entry name" value="DisA"/>
</dbReference>
<dbReference type="EMBL" id="DSID01000071">
    <property type="protein sequence ID" value="HEX69790.1"/>
    <property type="molecule type" value="Genomic_DNA"/>
</dbReference>
<comment type="catalytic activity">
    <reaction evidence="1 10">
        <text>2 ATP = 3',3'-c-di-AMP + 2 diphosphate</text>
        <dbReference type="Rhea" id="RHEA:35655"/>
        <dbReference type="ChEBI" id="CHEBI:30616"/>
        <dbReference type="ChEBI" id="CHEBI:33019"/>
        <dbReference type="ChEBI" id="CHEBI:71500"/>
        <dbReference type="EC" id="2.7.7.85"/>
    </reaction>
</comment>
<dbReference type="HAMAP" id="MF_01499">
    <property type="entry name" value="DacA"/>
    <property type="match status" value="1"/>
</dbReference>
<dbReference type="FunFam" id="3.40.1700.10:FF:000002">
    <property type="entry name" value="Diadenylate cyclase"/>
    <property type="match status" value="1"/>
</dbReference>
<comment type="function">
    <text evidence="10">Catalyzes the condensation of 2 ATP molecules into cyclic di-AMP (c-di-AMP), a second messenger used to regulate differing processes in different bacteria.</text>
</comment>
<accession>A0A7C2WCT0</accession>
<keyword evidence="2 10" id="KW-1003">Cell membrane</keyword>
<dbReference type="GO" id="GO:0006171">
    <property type="term" value="P:cAMP biosynthetic process"/>
    <property type="evidence" value="ECO:0007669"/>
    <property type="project" value="InterPro"/>
</dbReference>
<keyword evidence="7 10" id="KW-0067">ATP-binding</keyword>
<dbReference type="PIRSF" id="PIRSF004793">
    <property type="entry name" value="UCP004793"/>
    <property type="match status" value="1"/>
</dbReference>
<evidence type="ECO:0000256" key="4">
    <source>
        <dbReference type="ARBA" id="ARBA00022692"/>
    </source>
</evidence>
<sequence length="300" mass="33066">MPELPWIFTRLDLRALVDILSVALIFYWLLWVAQGTRAAQLIRGLVILLGAVIGAANLFQLVALNWLLSVTLPALIVAIPIVFQPELRRALERLGHTGAWLRSPLSTSNQEAELSHAIEEITRASAQLARLRYGALIVIERETGLQDYADRGIPLDATLTRQLLINVFFPNSPLHDGAVIVRGNRIIAAGCVLPLSDNVAIESQLGTRHRAGIGITEESDAVAVIVSEETGQISVAANGRLYRNLDPERLRRILRSLLRLERQATGMRLRERARQRPRLAEGGQGEQVAEDSARTPTQVG</sequence>
<dbReference type="PANTHER" id="PTHR34185">
    <property type="entry name" value="DIADENYLATE CYCLASE"/>
    <property type="match status" value="1"/>
</dbReference>
<reference evidence="13" key="1">
    <citation type="journal article" date="2020" name="mSystems">
        <title>Genome- and Community-Level Interaction Insights into Carbon Utilization and Element Cycling Functions of Hydrothermarchaeota in Hydrothermal Sediment.</title>
        <authorList>
            <person name="Zhou Z."/>
            <person name="Liu Y."/>
            <person name="Xu W."/>
            <person name="Pan J."/>
            <person name="Luo Z.H."/>
            <person name="Li M."/>
        </authorList>
    </citation>
    <scope>NUCLEOTIDE SEQUENCE [LARGE SCALE GENOMIC DNA]</scope>
    <source>
        <strain evidence="13">SpSt-192</strain>
    </source>
</reference>
<feature type="transmembrane region" description="Helical" evidence="10">
    <location>
        <begin position="40"/>
        <end position="59"/>
    </location>
</feature>